<dbReference type="RefSeq" id="WP_062375253.1">
    <property type="nucleotide sequence ID" value="NZ_AP022869.1"/>
</dbReference>
<dbReference type="STRING" id="77097.SAMN04490369_100450"/>
<name>A0A1H8EEF5_9GAMM</name>
<protein>
    <recommendedName>
        <fullName evidence="5">Helix-turn-helix domain-containing protein</fullName>
    </recommendedName>
</protein>
<accession>A0A6F8XF76</accession>
<proteinExistence type="predicted"/>
<keyword evidence="4" id="KW-1185">Reference proteome</keyword>
<reference evidence="2 3" key="1">
    <citation type="submission" date="2016-10" db="EMBL/GenBank/DDBJ databases">
        <authorList>
            <person name="de Groot N.N."/>
        </authorList>
    </citation>
    <scope>NUCLEOTIDE SEQUENCE [LARGE SCALE GENOMIC DNA]</scope>
    <source>
        <strain evidence="2 3">558</strain>
    </source>
</reference>
<dbReference type="Proteomes" id="UP000199493">
    <property type="component" value="Unassembled WGS sequence"/>
</dbReference>
<organism evidence="2 3">
    <name type="scientific">Vreelandella aquamarina</name>
    <dbReference type="NCBI Taxonomy" id="77097"/>
    <lineage>
        <taxon>Bacteria</taxon>
        <taxon>Pseudomonadati</taxon>
        <taxon>Pseudomonadota</taxon>
        <taxon>Gammaproteobacteria</taxon>
        <taxon>Oceanospirillales</taxon>
        <taxon>Halomonadaceae</taxon>
        <taxon>Vreelandella</taxon>
    </lineage>
</organism>
<sequence>MESSYTYLTTEELAQRIKYDCRTIRQQLKDSVLIEGTHYIKPFGRRKILFLWEAVGKEILKAAHGTISIPMANGGYSHG</sequence>
<evidence type="ECO:0000313" key="3">
    <source>
        <dbReference type="Proteomes" id="UP000199493"/>
    </source>
</evidence>
<accession>A0A1H8EEF5</accession>
<evidence type="ECO:0000313" key="2">
    <source>
        <dbReference type="EMBL" id="SEN17776.1"/>
    </source>
</evidence>
<evidence type="ECO:0008006" key="5">
    <source>
        <dbReference type="Google" id="ProtNLM"/>
    </source>
</evidence>
<evidence type="ECO:0000313" key="4">
    <source>
        <dbReference type="Proteomes" id="UP000501053"/>
    </source>
</evidence>
<evidence type="ECO:0000313" key="1">
    <source>
        <dbReference type="EMBL" id="BCB72549.1"/>
    </source>
</evidence>
<dbReference type="EMBL" id="AP022869">
    <property type="protein sequence ID" value="BCB72549.1"/>
    <property type="molecule type" value="Genomic_DNA"/>
</dbReference>
<dbReference type="Proteomes" id="UP000501053">
    <property type="component" value="Chromosome"/>
</dbReference>
<reference evidence="1 4" key="2">
    <citation type="submission" date="2020-03" db="EMBL/GenBank/DDBJ databases">
        <title>Complete Genome Sequence of Halomonas meridiana strain Eplume2, isolated from hydrothermal-plume in the north east Pacific Ocean.</title>
        <authorList>
            <person name="Kurihara Y."/>
            <person name="Kawai S."/>
            <person name="Sakai A."/>
            <person name="Galipon J."/>
            <person name="Arakawa K."/>
        </authorList>
    </citation>
    <scope>NUCLEOTIDE SEQUENCE [LARGE SCALE GENOMIC DNA]</scope>
    <source>
        <strain evidence="1 4">Eplume2</strain>
    </source>
</reference>
<dbReference type="EMBL" id="FODB01000004">
    <property type="protein sequence ID" value="SEN17776.1"/>
    <property type="molecule type" value="Genomic_DNA"/>
</dbReference>
<dbReference type="AlphaFoldDB" id="A0A1H8EEF5"/>
<gene>
    <name evidence="1" type="ORF">HMEPL2_29000</name>
    <name evidence="2" type="ORF">SAMN04490369_100450</name>
</gene>